<dbReference type="Pfam" id="PF00122">
    <property type="entry name" value="E1-E2_ATPase"/>
    <property type="match status" value="1"/>
</dbReference>
<gene>
    <name evidence="10" type="ORF">A3A79_05680</name>
</gene>
<dbReference type="PRINTS" id="PR00119">
    <property type="entry name" value="CATATPASE"/>
</dbReference>
<dbReference type="Pfam" id="PF13246">
    <property type="entry name" value="Cation_ATPase"/>
    <property type="match status" value="1"/>
</dbReference>
<dbReference type="NCBIfam" id="TIGR01494">
    <property type="entry name" value="ATPase_P-type"/>
    <property type="match status" value="3"/>
</dbReference>
<feature type="transmembrane region" description="Helical" evidence="8">
    <location>
        <begin position="772"/>
        <end position="791"/>
    </location>
</feature>
<dbReference type="PRINTS" id="PR00120">
    <property type="entry name" value="HATPASE"/>
</dbReference>
<evidence type="ECO:0000256" key="4">
    <source>
        <dbReference type="ARBA" id="ARBA00022840"/>
    </source>
</evidence>
<dbReference type="SMART" id="SM00831">
    <property type="entry name" value="Cation_ATPase_N"/>
    <property type="match status" value="1"/>
</dbReference>
<accession>A0A1F6AIV9</accession>
<evidence type="ECO:0000313" key="10">
    <source>
        <dbReference type="EMBL" id="OGG24638.1"/>
    </source>
</evidence>
<dbReference type="SUPFAM" id="SSF81660">
    <property type="entry name" value="Metal cation-transporting ATPase, ATP-binding domain N"/>
    <property type="match status" value="1"/>
</dbReference>
<dbReference type="InterPro" id="IPR004014">
    <property type="entry name" value="ATPase_P-typ_cation-transptr_N"/>
</dbReference>
<dbReference type="SUPFAM" id="SSF56784">
    <property type="entry name" value="HAD-like"/>
    <property type="match status" value="1"/>
</dbReference>
<dbReference type="STRING" id="1798392.A3A79_05680"/>
<keyword evidence="4" id="KW-0067">ATP-binding</keyword>
<protein>
    <recommendedName>
        <fullName evidence="9">Cation-transporting P-type ATPase N-terminal domain-containing protein</fullName>
    </recommendedName>
</protein>
<evidence type="ECO:0000313" key="11">
    <source>
        <dbReference type="Proteomes" id="UP000178759"/>
    </source>
</evidence>
<dbReference type="AlphaFoldDB" id="A0A1F6AIV9"/>
<dbReference type="Proteomes" id="UP000178759">
    <property type="component" value="Unassembled WGS sequence"/>
</dbReference>
<evidence type="ECO:0000256" key="6">
    <source>
        <dbReference type="ARBA" id="ARBA00022989"/>
    </source>
</evidence>
<name>A0A1F6AIV9_9BACT</name>
<keyword evidence="6 8" id="KW-1133">Transmembrane helix</keyword>
<dbReference type="InterPro" id="IPR059000">
    <property type="entry name" value="ATPase_P-type_domA"/>
</dbReference>
<dbReference type="Gene3D" id="3.40.1110.10">
    <property type="entry name" value="Calcium-transporting ATPase, cytoplasmic domain N"/>
    <property type="match status" value="1"/>
</dbReference>
<dbReference type="InterPro" id="IPR036412">
    <property type="entry name" value="HAD-like_sf"/>
</dbReference>
<dbReference type="GO" id="GO:0016887">
    <property type="term" value="F:ATP hydrolysis activity"/>
    <property type="evidence" value="ECO:0007669"/>
    <property type="project" value="InterPro"/>
</dbReference>
<feature type="domain" description="Cation-transporting P-type ATPase N-terminal" evidence="9">
    <location>
        <begin position="2"/>
        <end position="63"/>
    </location>
</feature>
<dbReference type="InterPro" id="IPR006068">
    <property type="entry name" value="ATPase_P-typ_cation-transptr_C"/>
</dbReference>
<sequence>MQKEVISLALTSSKAEELLARFGPNELPEKKPPSLIARFFSQFENALMLLLVSAGVISIFVGETLDAVFILLIVLLNAGFGLYQEFKAERALASLKQMALTTVRVIRDGIETEIDSRKLVPGDIIHLEEGDKIPADCQLLVGLHFETNEAALTGESFPVEKNKENNDLFMGTTVVKGRGYAQIAATGASTRFGKIAKTLGEIKEAKTPLQKKLESFTRQVGVVGIIAAITVFFLSFIKDKTLLESFLFAVSLAVAAVPEGLPAVMTITLALGVERMAKKNAIVRKLNAIETLGSITVAATDKTGTLTTNKMRVKKIWSSGDVFDVPKSPQKEFELMLTNGILCSTATLSDMEPIGDPTEGAILLLASHLGVSPSVVRQEWKTVDEISFNAMTKRMSVVVAKNKDVYVFTKGAPESILSISDKILWHGKVVKLTSDKRAAIEKDFQSFAKRGQRMIAFSYKQEQKKPFEQHQIFLGFVGIADPLRPEVADAVRKAKEAGIRVVMITGDNELTAEAIGIEAGIVGAGDKIVTGAQLEKLTDEQILRLLSGIKIFARTTPDQKYRLVKLYQSMGETVAVTGDGVNDALALKQADVGVAMGKTGTDVAKETADMVITDDNFASLVNAIEEGRHIFSQIKNTIKYLLSCNLGEILYIVPAVLFGLPVLTALQILYMNIVTDGLPAISLAFTGKDSHMMRRPPRRSLAILDRGDLRYLLFIGVMTAFAGYGAEFSLNGMKDMVTRTTIVFTTIMLVQHFVLTDIWLSHRSVVKNIFSLRHPVFLVAFFLPVLIHPFILYHPFFQNVFQTAPLSSSDLMYAIGVAFLLLGGMEAVKLMRYFRRVSTLRSL</sequence>
<dbReference type="PROSITE" id="PS00154">
    <property type="entry name" value="ATPASE_E1_E2"/>
    <property type="match status" value="1"/>
</dbReference>
<dbReference type="Gene3D" id="2.70.150.10">
    <property type="entry name" value="Calcium-transporting ATPase, cytoplasmic transduction domain A"/>
    <property type="match status" value="1"/>
</dbReference>
<dbReference type="GO" id="GO:0005524">
    <property type="term" value="F:ATP binding"/>
    <property type="evidence" value="ECO:0007669"/>
    <property type="project" value="UniProtKB-KW"/>
</dbReference>
<reference evidence="10 11" key="1">
    <citation type="journal article" date="2016" name="Nat. Commun.">
        <title>Thousands of microbial genomes shed light on interconnected biogeochemical processes in an aquifer system.</title>
        <authorList>
            <person name="Anantharaman K."/>
            <person name="Brown C.T."/>
            <person name="Hug L.A."/>
            <person name="Sharon I."/>
            <person name="Castelle C.J."/>
            <person name="Probst A.J."/>
            <person name="Thomas B.C."/>
            <person name="Singh A."/>
            <person name="Wilkins M.J."/>
            <person name="Karaoz U."/>
            <person name="Brodie E.L."/>
            <person name="Williams K.H."/>
            <person name="Hubbard S.S."/>
            <person name="Banfield J.F."/>
        </authorList>
    </citation>
    <scope>NUCLEOTIDE SEQUENCE [LARGE SCALE GENOMIC DNA]</scope>
</reference>
<feature type="transmembrane region" description="Helical" evidence="8">
    <location>
        <begin position="67"/>
        <end position="86"/>
    </location>
</feature>
<dbReference type="InterPro" id="IPR044492">
    <property type="entry name" value="P_typ_ATPase_HD_dom"/>
</dbReference>
<feature type="transmembrane region" description="Helical" evidence="8">
    <location>
        <begin position="39"/>
        <end position="61"/>
    </location>
</feature>
<evidence type="ECO:0000256" key="5">
    <source>
        <dbReference type="ARBA" id="ARBA00022967"/>
    </source>
</evidence>
<dbReference type="SUPFAM" id="SSF81665">
    <property type="entry name" value="Calcium ATPase, transmembrane domain M"/>
    <property type="match status" value="1"/>
</dbReference>
<keyword evidence="5" id="KW-1278">Translocase</keyword>
<evidence type="ECO:0000259" key="9">
    <source>
        <dbReference type="SMART" id="SM00831"/>
    </source>
</evidence>
<dbReference type="Pfam" id="PF00690">
    <property type="entry name" value="Cation_ATPase_N"/>
    <property type="match status" value="1"/>
</dbReference>
<dbReference type="InterPro" id="IPR023299">
    <property type="entry name" value="ATPase_P-typ_cyto_dom_N"/>
</dbReference>
<feature type="transmembrane region" description="Helical" evidence="8">
    <location>
        <begin position="708"/>
        <end position="726"/>
    </location>
</feature>
<feature type="transmembrane region" description="Helical" evidence="8">
    <location>
        <begin position="668"/>
        <end position="687"/>
    </location>
</feature>
<feature type="transmembrane region" description="Helical" evidence="8">
    <location>
        <begin position="220"/>
        <end position="237"/>
    </location>
</feature>
<keyword evidence="3" id="KW-0547">Nucleotide-binding</keyword>
<dbReference type="EMBL" id="MFJV01000001">
    <property type="protein sequence ID" value="OGG24638.1"/>
    <property type="molecule type" value="Genomic_DNA"/>
</dbReference>
<keyword evidence="2 8" id="KW-0812">Transmembrane</keyword>
<dbReference type="InterPro" id="IPR001757">
    <property type="entry name" value="P_typ_ATPase"/>
</dbReference>
<comment type="subcellular location">
    <subcellularLocation>
        <location evidence="1">Membrane</location>
        <topology evidence="1">Multi-pass membrane protein</topology>
    </subcellularLocation>
</comment>
<dbReference type="Gene3D" id="3.40.50.1000">
    <property type="entry name" value="HAD superfamily/HAD-like"/>
    <property type="match status" value="1"/>
</dbReference>
<evidence type="ECO:0000256" key="2">
    <source>
        <dbReference type="ARBA" id="ARBA00022692"/>
    </source>
</evidence>
<comment type="caution">
    <text evidence="10">The sequence shown here is derived from an EMBL/GenBank/DDBJ whole genome shotgun (WGS) entry which is preliminary data.</text>
</comment>
<dbReference type="Pfam" id="PF00689">
    <property type="entry name" value="Cation_ATPase_C"/>
    <property type="match status" value="1"/>
</dbReference>
<feature type="transmembrane region" description="Helical" evidence="8">
    <location>
        <begin position="741"/>
        <end position="760"/>
    </location>
</feature>
<feature type="transmembrane region" description="Helical" evidence="8">
    <location>
        <begin position="811"/>
        <end position="831"/>
    </location>
</feature>
<feature type="transmembrane region" description="Helical" evidence="8">
    <location>
        <begin position="640"/>
        <end position="662"/>
    </location>
</feature>
<dbReference type="InterPro" id="IPR023214">
    <property type="entry name" value="HAD_sf"/>
</dbReference>
<dbReference type="SFLD" id="SFLDG00002">
    <property type="entry name" value="C1.7:_P-type_atpase_like"/>
    <property type="match status" value="1"/>
</dbReference>
<dbReference type="InterPro" id="IPR023298">
    <property type="entry name" value="ATPase_P-typ_TM_dom_sf"/>
</dbReference>
<dbReference type="SUPFAM" id="SSF81653">
    <property type="entry name" value="Calcium ATPase, transduction domain A"/>
    <property type="match status" value="1"/>
</dbReference>
<evidence type="ECO:0000256" key="8">
    <source>
        <dbReference type="SAM" id="Phobius"/>
    </source>
</evidence>
<dbReference type="SFLD" id="SFLDS00003">
    <property type="entry name" value="Haloacid_Dehalogenase"/>
    <property type="match status" value="1"/>
</dbReference>
<dbReference type="GO" id="GO:0016020">
    <property type="term" value="C:membrane"/>
    <property type="evidence" value="ECO:0007669"/>
    <property type="project" value="UniProtKB-SubCell"/>
</dbReference>
<organism evidence="10 11">
    <name type="scientific">Candidatus Gottesmanbacteria bacterium RIFCSPLOWO2_01_FULL_43_11b</name>
    <dbReference type="NCBI Taxonomy" id="1798392"/>
    <lineage>
        <taxon>Bacteria</taxon>
        <taxon>Candidatus Gottesmaniibacteriota</taxon>
    </lineage>
</organism>
<feature type="transmembrane region" description="Helical" evidence="8">
    <location>
        <begin position="249"/>
        <end position="271"/>
    </location>
</feature>
<evidence type="ECO:0000256" key="1">
    <source>
        <dbReference type="ARBA" id="ARBA00004141"/>
    </source>
</evidence>
<evidence type="ECO:0000256" key="7">
    <source>
        <dbReference type="ARBA" id="ARBA00023136"/>
    </source>
</evidence>
<evidence type="ECO:0000256" key="3">
    <source>
        <dbReference type="ARBA" id="ARBA00022741"/>
    </source>
</evidence>
<keyword evidence="7 8" id="KW-0472">Membrane</keyword>
<dbReference type="PANTHER" id="PTHR42861">
    <property type="entry name" value="CALCIUM-TRANSPORTING ATPASE"/>
    <property type="match status" value="1"/>
</dbReference>
<dbReference type="SFLD" id="SFLDF00027">
    <property type="entry name" value="p-type_atpase"/>
    <property type="match status" value="1"/>
</dbReference>
<proteinExistence type="predicted"/>
<dbReference type="InterPro" id="IPR018303">
    <property type="entry name" value="ATPase_P-typ_P_site"/>
</dbReference>
<dbReference type="Pfam" id="PF08282">
    <property type="entry name" value="Hydrolase_3"/>
    <property type="match status" value="1"/>
</dbReference>
<dbReference type="Gene3D" id="1.20.1110.10">
    <property type="entry name" value="Calcium-transporting ATPase, transmembrane domain"/>
    <property type="match status" value="1"/>
</dbReference>
<dbReference type="InterPro" id="IPR008250">
    <property type="entry name" value="ATPase_P-typ_transduc_dom_A_sf"/>
</dbReference>